<dbReference type="Proteomes" id="UP000484885">
    <property type="component" value="Unassembled WGS sequence"/>
</dbReference>
<gene>
    <name evidence="1" type="ORF">G3I74_03300</name>
</gene>
<dbReference type="RefSeq" id="WP_164210138.1">
    <property type="nucleotide sequence ID" value="NZ_JAAGSC010000031.1"/>
</dbReference>
<reference evidence="1 2" key="1">
    <citation type="submission" date="2020-02" db="EMBL/GenBank/DDBJ databases">
        <authorList>
            <person name="Zhang X.-Y."/>
        </authorList>
    </citation>
    <scope>NUCLEOTIDE SEQUENCE [LARGE SCALE GENOMIC DNA]</scope>
    <source>
        <strain evidence="1 2">C33</strain>
    </source>
</reference>
<evidence type="ECO:0000313" key="2">
    <source>
        <dbReference type="Proteomes" id="UP000484885"/>
    </source>
</evidence>
<accession>A0A845UW49</accession>
<keyword evidence="2" id="KW-1185">Reference proteome</keyword>
<dbReference type="EMBL" id="JAAGSC010000031">
    <property type="protein sequence ID" value="NDY94754.1"/>
    <property type="molecule type" value="Genomic_DNA"/>
</dbReference>
<protein>
    <submittedName>
        <fullName evidence="1">Uncharacterized protein</fullName>
    </submittedName>
</protein>
<dbReference type="AlphaFoldDB" id="A0A845UW49"/>
<sequence length="158" mass="18077">MFRYKITNVAEILEVPASKLRYWRQNIPGAWDRREDQRLVWPELLSLAVIARFSEQARLETAVFAGCFETLVNLLCGYHPIDLFDQRLLFNPNQGLFEIVSVEENVYEKLASGDWVVSPLGEIVRQIFDCLFSTELGDEEKSHSVASSPETEKLKPAA</sequence>
<organism evidence="1 2">
    <name type="scientific">Wenzhouxiangella limi</name>
    <dbReference type="NCBI Taxonomy" id="2707351"/>
    <lineage>
        <taxon>Bacteria</taxon>
        <taxon>Pseudomonadati</taxon>
        <taxon>Pseudomonadota</taxon>
        <taxon>Gammaproteobacteria</taxon>
        <taxon>Chromatiales</taxon>
        <taxon>Wenzhouxiangellaceae</taxon>
        <taxon>Wenzhouxiangella</taxon>
    </lineage>
</organism>
<name>A0A845UW49_9GAMM</name>
<evidence type="ECO:0000313" key="1">
    <source>
        <dbReference type="EMBL" id="NDY94754.1"/>
    </source>
</evidence>
<proteinExistence type="predicted"/>
<comment type="caution">
    <text evidence="1">The sequence shown here is derived from an EMBL/GenBank/DDBJ whole genome shotgun (WGS) entry which is preliminary data.</text>
</comment>